<keyword evidence="2" id="KW-0227">DNA damage</keyword>
<feature type="compositionally biased region" description="Low complexity" evidence="5">
    <location>
        <begin position="58"/>
        <end position="72"/>
    </location>
</feature>
<gene>
    <name evidence="6" type="ORF">HRI_003772000</name>
</gene>
<dbReference type="AlphaFoldDB" id="A0A9W7MEJ5"/>
<keyword evidence="3" id="KW-0234">DNA repair</keyword>
<feature type="region of interest" description="Disordered" evidence="5">
    <location>
        <begin position="181"/>
        <end position="202"/>
    </location>
</feature>
<evidence type="ECO:0000256" key="2">
    <source>
        <dbReference type="ARBA" id="ARBA00022763"/>
    </source>
</evidence>
<organism evidence="6 7">
    <name type="scientific">Hibiscus trionum</name>
    <name type="common">Flower of an hour</name>
    <dbReference type="NCBI Taxonomy" id="183268"/>
    <lineage>
        <taxon>Eukaryota</taxon>
        <taxon>Viridiplantae</taxon>
        <taxon>Streptophyta</taxon>
        <taxon>Embryophyta</taxon>
        <taxon>Tracheophyta</taxon>
        <taxon>Spermatophyta</taxon>
        <taxon>Magnoliopsida</taxon>
        <taxon>eudicotyledons</taxon>
        <taxon>Gunneridae</taxon>
        <taxon>Pentapetalae</taxon>
        <taxon>rosids</taxon>
        <taxon>malvids</taxon>
        <taxon>Malvales</taxon>
        <taxon>Malvaceae</taxon>
        <taxon>Malvoideae</taxon>
        <taxon>Hibiscus</taxon>
    </lineage>
</organism>
<evidence type="ECO:0000313" key="6">
    <source>
        <dbReference type="EMBL" id="GMJ01028.1"/>
    </source>
</evidence>
<feature type="compositionally biased region" description="Polar residues" evidence="5">
    <location>
        <begin position="42"/>
        <end position="55"/>
    </location>
</feature>
<sequence>MAPSRRHSNGRSPLVNQQSQITSFFSKKNSTMTIPSPPTPFLANQTSKLNPNSKPIRSPSKSHSPTTPSPLKSRLKKPLLVIGQSPAPSPSSPTNKTFGDEVVEKRLRVYYPFDKAWHEGIVKSFDKDTSKHLIQYDDAEEEELDLGTKTIQWVEETTRRFKRLRRGDSLVFKKVAIDDEDEDTTENVNGMTTRSREFQGQQ</sequence>
<dbReference type="GO" id="GO:0005634">
    <property type="term" value="C:nucleus"/>
    <property type="evidence" value="ECO:0007669"/>
    <property type="project" value="UniProtKB-SubCell"/>
</dbReference>
<name>A0A9W7MEJ5_HIBTR</name>
<feature type="region of interest" description="Disordered" evidence="5">
    <location>
        <begin position="1"/>
        <end position="99"/>
    </location>
</feature>
<keyword evidence="7" id="KW-1185">Reference proteome</keyword>
<dbReference type="PANTHER" id="PTHR12663:SF69">
    <property type="entry name" value="SISTER CHROMATID COHESION PROTEIN PDS5 HOMOLOG E"/>
    <property type="match status" value="1"/>
</dbReference>
<comment type="caution">
    <text evidence="6">The sequence shown here is derived from an EMBL/GenBank/DDBJ whole genome shotgun (WGS) entry which is preliminary data.</text>
</comment>
<reference evidence="6" key="1">
    <citation type="submission" date="2023-05" db="EMBL/GenBank/DDBJ databases">
        <title>Genome and transcriptome analyses reveal genes involved in the formation of fine ridges on petal epidermal cells in Hibiscus trionum.</title>
        <authorList>
            <person name="Koshimizu S."/>
            <person name="Masuda S."/>
            <person name="Ishii T."/>
            <person name="Shirasu K."/>
            <person name="Hoshino A."/>
            <person name="Arita M."/>
        </authorList>
    </citation>
    <scope>NUCLEOTIDE SEQUENCE</scope>
    <source>
        <strain evidence="6">Hamamatsu line</strain>
    </source>
</reference>
<dbReference type="GO" id="GO:0006281">
    <property type="term" value="P:DNA repair"/>
    <property type="evidence" value="ECO:0007669"/>
    <property type="project" value="UniProtKB-KW"/>
</dbReference>
<accession>A0A9W7MEJ5</accession>
<dbReference type="GO" id="GO:0000785">
    <property type="term" value="C:chromatin"/>
    <property type="evidence" value="ECO:0007669"/>
    <property type="project" value="TreeGrafter"/>
</dbReference>
<dbReference type="GO" id="GO:0007064">
    <property type="term" value="P:mitotic sister chromatid cohesion"/>
    <property type="evidence" value="ECO:0007669"/>
    <property type="project" value="InterPro"/>
</dbReference>
<dbReference type="PANTHER" id="PTHR12663">
    <property type="entry name" value="ANDROGEN INDUCED INHIBITOR OF PROLIFERATION AS3 / PDS5-RELATED"/>
    <property type="match status" value="1"/>
</dbReference>
<protein>
    <submittedName>
        <fullName evidence="6">MUTS HOMOLOG 6-1, ARABIDOPSIS THALIANA MUTS HOMOLOG 6, MUTS homolog 6</fullName>
    </submittedName>
</protein>
<evidence type="ECO:0000313" key="7">
    <source>
        <dbReference type="Proteomes" id="UP001165190"/>
    </source>
</evidence>
<keyword evidence="4" id="KW-0539">Nucleus</keyword>
<dbReference type="CDD" id="cd20404">
    <property type="entry name" value="Tudor_Agenet_AtEML-like"/>
    <property type="match status" value="1"/>
</dbReference>
<dbReference type="Proteomes" id="UP001165190">
    <property type="component" value="Unassembled WGS sequence"/>
</dbReference>
<evidence type="ECO:0000256" key="5">
    <source>
        <dbReference type="SAM" id="MobiDB-lite"/>
    </source>
</evidence>
<evidence type="ECO:0000256" key="1">
    <source>
        <dbReference type="ARBA" id="ARBA00004123"/>
    </source>
</evidence>
<dbReference type="OrthoDB" id="200660at2759"/>
<dbReference type="EMBL" id="BSYR01000035">
    <property type="protein sequence ID" value="GMJ01028.1"/>
    <property type="molecule type" value="Genomic_DNA"/>
</dbReference>
<comment type="subcellular location">
    <subcellularLocation>
        <location evidence="1">Nucleus</location>
    </subcellularLocation>
</comment>
<evidence type="ECO:0000256" key="4">
    <source>
        <dbReference type="ARBA" id="ARBA00023242"/>
    </source>
</evidence>
<feature type="compositionally biased region" description="Polar residues" evidence="5">
    <location>
        <begin position="10"/>
        <end position="34"/>
    </location>
</feature>
<proteinExistence type="predicted"/>
<dbReference type="InterPro" id="IPR039776">
    <property type="entry name" value="Pds5"/>
</dbReference>
<evidence type="ECO:0000256" key="3">
    <source>
        <dbReference type="ARBA" id="ARBA00023204"/>
    </source>
</evidence>
<feature type="compositionally biased region" description="Polar residues" evidence="5">
    <location>
        <begin position="187"/>
        <end position="202"/>
    </location>
</feature>
<dbReference type="Gene3D" id="2.30.30.140">
    <property type="match status" value="1"/>
</dbReference>